<protein>
    <recommendedName>
        <fullName evidence="7">MADF domain-containing protein</fullName>
    </recommendedName>
</protein>
<feature type="compositionally biased region" description="Basic and acidic residues" evidence="2">
    <location>
        <begin position="135"/>
        <end position="156"/>
    </location>
</feature>
<dbReference type="AlphaFoldDB" id="A0A6G0TPE2"/>
<evidence type="ECO:0000259" key="3">
    <source>
        <dbReference type="PROSITE" id="PS51029"/>
    </source>
</evidence>
<evidence type="ECO:0000256" key="2">
    <source>
        <dbReference type="SAM" id="MobiDB-lite"/>
    </source>
</evidence>
<gene>
    <name evidence="5" type="ORF">AGLY_007399</name>
</gene>
<dbReference type="EMBL" id="VYZN01000024">
    <property type="protein sequence ID" value="KAE9536176.1"/>
    <property type="molecule type" value="Genomic_DNA"/>
</dbReference>
<feature type="domain" description="MADF" evidence="3">
    <location>
        <begin position="10"/>
        <end position="99"/>
    </location>
</feature>
<dbReference type="GO" id="GO:0006357">
    <property type="term" value="P:regulation of transcription by RNA polymerase II"/>
    <property type="evidence" value="ECO:0007669"/>
    <property type="project" value="TreeGrafter"/>
</dbReference>
<dbReference type="Pfam" id="PF10545">
    <property type="entry name" value="MADF_DNA_bdg"/>
    <property type="match status" value="1"/>
</dbReference>
<keyword evidence="1" id="KW-0539">Nucleus</keyword>
<dbReference type="GO" id="GO:0005667">
    <property type="term" value="C:transcription regulator complex"/>
    <property type="evidence" value="ECO:0007669"/>
    <property type="project" value="TreeGrafter"/>
</dbReference>
<dbReference type="PROSITE" id="PS51031">
    <property type="entry name" value="BESS"/>
    <property type="match status" value="1"/>
</dbReference>
<evidence type="ECO:0000259" key="4">
    <source>
        <dbReference type="PROSITE" id="PS51031"/>
    </source>
</evidence>
<dbReference type="PROSITE" id="PS51029">
    <property type="entry name" value="MADF"/>
    <property type="match status" value="1"/>
</dbReference>
<evidence type="ECO:0000256" key="1">
    <source>
        <dbReference type="PROSITE-ProRule" id="PRU00371"/>
    </source>
</evidence>
<proteinExistence type="predicted"/>
<sequence length="343" mass="39820">MCDESALNIKFVEYVEQYPCIYDFTRDDHSKRNATEKAWNAIGKEFKLSEVQCKEKWKNLRTAFARSMKKPPSGSAANNKRSKDYYLKDVMQFILPFMKVKSQSSNLKDTEDKDEQNSDTDIVDTDINQDNSDVSLHDETQSTSKESYKKRNLDVSQDKFNAPNTIKKRALYNMKTSTDEVDKCVIDYITSKKDSQTNKNNSDLDFFKSLLPDISKMTDYQKRQFKRRTLDTIDSILDDSPTQNTISYVQRPLSSYSGSSYSALSPEPPVGTVGFQQLGNFQSEDYERINNNPTTVQNYLHTFTEYYQCKTEIVNINLFFLWGGVMGYEISIRYLRDYKAKFV</sequence>
<feature type="region of interest" description="Disordered" evidence="2">
    <location>
        <begin position="105"/>
        <end position="156"/>
    </location>
</feature>
<keyword evidence="6" id="KW-1185">Reference proteome</keyword>
<dbReference type="PANTHER" id="PTHR12243">
    <property type="entry name" value="MADF DOMAIN TRANSCRIPTION FACTOR"/>
    <property type="match status" value="1"/>
</dbReference>
<reference evidence="5 6" key="1">
    <citation type="submission" date="2019-08" db="EMBL/GenBank/DDBJ databases">
        <title>The genome of the soybean aphid Biotype 1, its phylome, world population structure and adaptation to the North American continent.</title>
        <authorList>
            <person name="Giordano R."/>
            <person name="Donthu R.K."/>
            <person name="Hernandez A.G."/>
            <person name="Wright C.L."/>
            <person name="Zimin A.V."/>
        </authorList>
    </citation>
    <scope>NUCLEOTIDE SEQUENCE [LARGE SCALE GENOMIC DNA]</scope>
    <source>
        <tissue evidence="5">Whole aphids</tissue>
    </source>
</reference>
<dbReference type="InterPro" id="IPR006578">
    <property type="entry name" value="MADF-dom"/>
</dbReference>
<dbReference type="SMART" id="SM00595">
    <property type="entry name" value="MADF"/>
    <property type="match status" value="1"/>
</dbReference>
<accession>A0A6G0TPE2</accession>
<dbReference type="InterPro" id="IPR039353">
    <property type="entry name" value="TF_Adf1"/>
</dbReference>
<name>A0A6G0TPE2_APHGL</name>
<dbReference type="Pfam" id="PF02944">
    <property type="entry name" value="BESS"/>
    <property type="match status" value="1"/>
</dbReference>
<dbReference type="Proteomes" id="UP000475862">
    <property type="component" value="Unassembled WGS sequence"/>
</dbReference>
<organism evidence="5 6">
    <name type="scientific">Aphis glycines</name>
    <name type="common">Soybean aphid</name>
    <dbReference type="NCBI Taxonomy" id="307491"/>
    <lineage>
        <taxon>Eukaryota</taxon>
        <taxon>Metazoa</taxon>
        <taxon>Ecdysozoa</taxon>
        <taxon>Arthropoda</taxon>
        <taxon>Hexapoda</taxon>
        <taxon>Insecta</taxon>
        <taxon>Pterygota</taxon>
        <taxon>Neoptera</taxon>
        <taxon>Paraneoptera</taxon>
        <taxon>Hemiptera</taxon>
        <taxon>Sternorrhyncha</taxon>
        <taxon>Aphidomorpha</taxon>
        <taxon>Aphidoidea</taxon>
        <taxon>Aphididae</taxon>
        <taxon>Aphidini</taxon>
        <taxon>Aphis</taxon>
        <taxon>Aphis</taxon>
    </lineage>
</organism>
<dbReference type="GO" id="GO:0003677">
    <property type="term" value="F:DNA binding"/>
    <property type="evidence" value="ECO:0007669"/>
    <property type="project" value="InterPro"/>
</dbReference>
<evidence type="ECO:0000313" key="6">
    <source>
        <dbReference type="Proteomes" id="UP000475862"/>
    </source>
</evidence>
<dbReference type="GO" id="GO:0005634">
    <property type="term" value="C:nucleus"/>
    <property type="evidence" value="ECO:0007669"/>
    <property type="project" value="UniProtKB-SubCell"/>
</dbReference>
<comment type="subcellular location">
    <subcellularLocation>
        <location evidence="1">Nucleus</location>
    </subcellularLocation>
</comment>
<dbReference type="PANTHER" id="PTHR12243:SF60">
    <property type="entry name" value="SI:CH211-15D5.12-RELATED"/>
    <property type="match status" value="1"/>
</dbReference>
<dbReference type="OrthoDB" id="6147983at2759"/>
<comment type="caution">
    <text evidence="5">The sequence shown here is derived from an EMBL/GenBank/DDBJ whole genome shotgun (WGS) entry which is preliminary data.</text>
</comment>
<feature type="domain" description="BESS" evidence="4">
    <location>
        <begin position="200"/>
        <end position="239"/>
    </location>
</feature>
<feature type="compositionally biased region" description="Acidic residues" evidence="2">
    <location>
        <begin position="112"/>
        <end position="124"/>
    </location>
</feature>
<evidence type="ECO:0000313" key="5">
    <source>
        <dbReference type="EMBL" id="KAE9536176.1"/>
    </source>
</evidence>
<dbReference type="InterPro" id="IPR004210">
    <property type="entry name" value="BESS_motif"/>
</dbReference>
<evidence type="ECO:0008006" key="7">
    <source>
        <dbReference type="Google" id="ProtNLM"/>
    </source>
</evidence>